<dbReference type="Pfam" id="PF14009">
    <property type="entry name" value="PADRE"/>
    <property type="match status" value="1"/>
</dbReference>
<reference evidence="2" key="1">
    <citation type="submission" date="2024-03" db="EMBL/GenBank/DDBJ databases">
        <title>WGS assembly of Saponaria officinalis var. Norfolk2.</title>
        <authorList>
            <person name="Jenkins J."/>
            <person name="Shu S."/>
            <person name="Grimwood J."/>
            <person name="Barry K."/>
            <person name="Goodstein D."/>
            <person name="Schmutz J."/>
            <person name="Leebens-Mack J."/>
            <person name="Osbourn A."/>
        </authorList>
    </citation>
    <scope>NUCLEOTIDE SEQUENCE [LARGE SCALE GENOMIC DNA]</scope>
    <source>
        <strain evidence="2">JIC</strain>
    </source>
</reference>
<name>A0AAW1NBD6_SAPOF</name>
<accession>A0AAW1NBD6</accession>
<organism evidence="2 3">
    <name type="scientific">Saponaria officinalis</name>
    <name type="common">Common soapwort</name>
    <name type="synonym">Lychnis saponaria</name>
    <dbReference type="NCBI Taxonomy" id="3572"/>
    <lineage>
        <taxon>Eukaryota</taxon>
        <taxon>Viridiplantae</taxon>
        <taxon>Streptophyta</taxon>
        <taxon>Embryophyta</taxon>
        <taxon>Tracheophyta</taxon>
        <taxon>Spermatophyta</taxon>
        <taxon>Magnoliopsida</taxon>
        <taxon>eudicotyledons</taxon>
        <taxon>Gunneridae</taxon>
        <taxon>Pentapetalae</taxon>
        <taxon>Caryophyllales</taxon>
        <taxon>Caryophyllaceae</taxon>
        <taxon>Caryophylleae</taxon>
        <taxon>Saponaria</taxon>
    </lineage>
</organism>
<keyword evidence="3" id="KW-1185">Reference proteome</keyword>
<dbReference type="InterPro" id="IPR025322">
    <property type="entry name" value="PADRE_dom"/>
</dbReference>
<feature type="region of interest" description="Disordered" evidence="1">
    <location>
        <begin position="182"/>
        <end position="208"/>
    </location>
</feature>
<feature type="compositionally biased region" description="Low complexity" evidence="1">
    <location>
        <begin position="189"/>
        <end position="208"/>
    </location>
</feature>
<evidence type="ECO:0000313" key="3">
    <source>
        <dbReference type="Proteomes" id="UP001443914"/>
    </source>
</evidence>
<comment type="caution">
    <text evidence="2">The sequence shown here is derived from an EMBL/GenBank/DDBJ whole genome shotgun (WGS) entry which is preliminary data.</text>
</comment>
<dbReference type="EMBL" id="JBDFQZ010000001">
    <property type="protein sequence ID" value="KAK9758121.1"/>
    <property type="molecule type" value="Genomic_DNA"/>
</dbReference>
<dbReference type="PANTHER" id="PTHR33148:SF41">
    <property type="entry name" value="DUF4228 DOMAIN PROTEIN"/>
    <property type="match status" value="1"/>
</dbReference>
<dbReference type="AlphaFoldDB" id="A0AAW1NBD6"/>
<sequence length="208" mass="22909">MGNCSFKIGNNSSILLDDNHETSQQKMIKVVTTTGGIMELYAPITADQITSEFPDHGLFLSQDVSVSSPLHRKDHLHPGHLYYLLPLSSTKPVSNKATKLLSTPYRMSFDTPKVTYRRRSSAGWSADVAPPYNNNYNKKRASGVWKVRLIINPEQLSEILSQEARTEELIESVRIVAKCGTTGSSVAPSDNNSEHGSSSVSSSWKPSL</sequence>
<dbReference type="PANTHER" id="PTHR33148">
    <property type="entry name" value="PLASTID MOVEMENT IMPAIRED PROTEIN-RELATED"/>
    <property type="match status" value="1"/>
</dbReference>
<protein>
    <submittedName>
        <fullName evidence="2">Uncharacterized protein</fullName>
    </submittedName>
</protein>
<evidence type="ECO:0000256" key="1">
    <source>
        <dbReference type="SAM" id="MobiDB-lite"/>
    </source>
</evidence>
<dbReference type="Proteomes" id="UP001443914">
    <property type="component" value="Unassembled WGS sequence"/>
</dbReference>
<proteinExistence type="predicted"/>
<evidence type="ECO:0000313" key="2">
    <source>
        <dbReference type="EMBL" id="KAK9758121.1"/>
    </source>
</evidence>
<gene>
    <name evidence="2" type="ORF">RND81_01G208500</name>
</gene>